<proteinExistence type="predicted"/>
<reference evidence="2 3" key="1">
    <citation type="journal article" date="2017" name="Genome Biol. Evol.">
        <title>Phytophthora megakarya and P. palmivora, closely related causal agents of cacao black pod rot, underwent increases in genome sizes and gene numbers by different mechanisms.</title>
        <authorList>
            <person name="Ali S.S."/>
            <person name="Shao J."/>
            <person name="Lary D.J."/>
            <person name="Kronmiller B."/>
            <person name="Shen D."/>
            <person name="Strem M.D."/>
            <person name="Amoako-Attah I."/>
            <person name="Akrofi A.Y."/>
            <person name="Begoude B.A."/>
            <person name="Ten Hoopen G.M."/>
            <person name="Coulibaly K."/>
            <person name="Kebe B.I."/>
            <person name="Melnick R.L."/>
            <person name="Guiltinan M.J."/>
            <person name="Tyler B.M."/>
            <person name="Meinhardt L.W."/>
            <person name="Bailey B.A."/>
        </authorList>
    </citation>
    <scope>NUCLEOTIDE SEQUENCE [LARGE SCALE GENOMIC DNA]</scope>
    <source>
        <strain evidence="3">sbr112.9</strain>
    </source>
</reference>
<evidence type="ECO:0000313" key="2">
    <source>
        <dbReference type="EMBL" id="POM61868.1"/>
    </source>
</evidence>
<evidence type="ECO:0000256" key="1">
    <source>
        <dbReference type="SAM" id="Coils"/>
    </source>
</evidence>
<feature type="coiled-coil region" evidence="1">
    <location>
        <begin position="18"/>
        <end position="87"/>
    </location>
</feature>
<feature type="coiled-coil region" evidence="1">
    <location>
        <begin position="130"/>
        <end position="164"/>
    </location>
</feature>
<protein>
    <submittedName>
        <fullName evidence="2">Uncharacterized protein</fullName>
    </submittedName>
</protein>
<sequence>MSFAKFCQDRYDALIEVLEDSNAQRVESRSAVEELEEKLDRVSKLREDYSELQTTSKSTISCLEDEIDTLKRQVQNLQAQLAALTSHPDLGSPPPPALAGLLFSQDQELTAARLRDQTQDQSLLEVRQHLKDRDQDLSKAQQRCQALERSEASLEAAALQLQRQISAQDRRIARIQEGRDQSGRIVTRRKPNEIERWRRLLLRRNVWIKLELSFVLAGTTLTQ</sequence>
<keyword evidence="3" id="KW-1185">Reference proteome</keyword>
<dbReference type="EMBL" id="NCKW01015756">
    <property type="protein sequence ID" value="POM61868.1"/>
    <property type="molecule type" value="Genomic_DNA"/>
</dbReference>
<dbReference type="OrthoDB" id="145754at2759"/>
<dbReference type="AlphaFoldDB" id="A0A2P4X8J3"/>
<keyword evidence="1" id="KW-0175">Coiled coil</keyword>
<evidence type="ECO:0000313" key="3">
    <source>
        <dbReference type="Proteomes" id="UP000237271"/>
    </source>
</evidence>
<name>A0A2P4X8J3_9STRA</name>
<gene>
    <name evidence="2" type="ORF">PHPALM_29053</name>
</gene>
<comment type="caution">
    <text evidence="2">The sequence shown here is derived from an EMBL/GenBank/DDBJ whole genome shotgun (WGS) entry which is preliminary data.</text>
</comment>
<accession>A0A2P4X8J3</accession>
<dbReference type="Proteomes" id="UP000237271">
    <property type="component" value="Unassembled WGS sequence"/>
</dbReference>
<organism evidence="2 3">
    <name type="scientific">Phytophthora palmivora</name>
    <dbReference type="NCBI Taxonomy" id="4796"/>
    <lineage>
        <taxon>Eukaryota</taxon>
        <taxon>Sar</taxon>
        <taxon>Stramenopiles</taxon>
        <taxon>Oomycota</taxon>
        <taxon>Peronosporomycetes</taxon>
        <taxon>Peronosporales</taxon>
        <taxon>Peronosporaceae</taxon>
        <taxon>Phytophthora</taxon>
    </lineage>
</organism>